<proteinExistence type="predicted"/>
<dbReference type="InterPro" id="IPR053144">
    <property type="entry name" value="Acetyltransferase_Butenolide"/>
</dbReference>
<feature type="domain" description="N-acetyltransferase" evidence="1">
    <location>
        <begin position="3"/>
        <end position="134"/>
    </location>
</feature>
<organism evidence="2 3">
    <name type="scientific">Sphingomonas corticis</name>
    <dbReference type="NCBI Taxonomy" id="2722791"/>
    <lineage>
        <taxon>Bacteria</taxon>
        <taxon>Pseudomonadati</taxon>
        <taxon>Pseudomonadota</taxon>
        <taxon>Alphaproteobacteria</taxon>
        <taxon>Sphingomonadales</taxon>
        <taxon>Sphingomonadaceae</taxon>
        <taxon>Sphingomonas</taxon>
    </lineage>
</organism>
<dbReference type="SUPFAM" id="SSF55729">
    <property type="entry name" value="Acyl-CoA N-acyltransferases (Nat)"/>
    <property type="match status" value="1"/>
</dbReference>
<dbReference type="RefSeq" id="WP_168133188.1">
    <property type="nucleotide sequence ID" value="NZ_JAAVJH010000002.1"/>
</dbReference>
<evidence type="ECO:0000259" key="1">
    <source>
        <dbReference type="PROSITE" id="PS51186"/>
    </source>
</evidence>
<evidence type="ECO:0000313" key="2">
    <source>
        <dbReference type="EMBL" id="NJR77651.1"/>
    </source>
</evidence>
<dbReference type="PROSITE" id="PS51186">
    <property type="entry name" value="GNAT"/>
    <property type="match status" value="1"/>
</dbReference>
<protein>
    <submittedName>
        <fullName evidence="2">GNAT family N-acetyltransferase</fullName>
    </submittedName>
</protein>
<dbReference type="Pfam" id="PF13508">
    <property type="entry name" value="Acetyltransf_7"/>
    <property type="match status" value="1"/>
</dbReference>
<comment type="caution">
    <text evidence="2">The sequence shown here is derived from an EMBL/GenBank/DDBJ whole genome shotgun (WGS) entry which is preliminary data.</text>
</comment>
<keyword evidence="3" id="KW-1185">Reference proteome</keyword>
<dbReference type="InterPro" id="IPR016181">
    <property type="entry name" value="Acyl_CoA_acyltransferase"/>
</dbReference>
<dbReference type="Proteomes" id="UP000732399">
    <property type="component" value="Unassembled WGS sequence"/>
</dbReference>
<accession>A0ABX1CLC1</accession>
<dbReference type="PANTHER" id="PTHR43233:SF1">
    <property type="entry name" value="FAMILY N-ACETYLTRANSFERASE, PUTATIVE (AFU_ORTHOLOGUE AFUA_6G03350)-RELATED"/>
    <property type="match status" value="1"/>
</dbReference>
<evidence type="ECO:0000313" key="3">
    <source>
        <dbReference type="Proteomes" id="UP000732399"/>
    </source>
</evidence>
<dbReference type="CDD" id="cd04301">
    <property type="entry name" value="NAT_SF"/>
    <property type="match status" value="1"/>
</dbReference>
<sequence>MTIELDDDKARLDVARVHGWLAGSYWARGIAREQLQRQIAHSHCIGAYDADGQVGFARAITDYASFAWIDDVWVAEAARRQGIARRMVRWFFDHPEFTAVRRYALVTADAHGVYEDIGFHAPLRPARWMERLTPEFEARVRAST</sequence>
<dbReference type="EMBL" id="JAAVJH010000002">
    <property type="protein sequence ID" value="NJR77651.1"/>
    <property type="molecule type" value="Genomic_DNA"/>
</dbReference>
<name>A0ABX1CLC1_9SPHN</name>
<reference evidence="2 3" key="1">
    <citation type="submission" date="2020-03" db="EMBL/GenBank/DDBJ databases">
        <authorList>
            <person name="Wang L."/>
            <person name="He N."/>
            <person name="Li Y."/>
            <person name="Fang Y."/>
            <person name="Zhang F."/>
        </authorList>
    </citation>
    <scope>NUCLEOTIDE SEQUENCE [LARGE SCALE GENOMIC DNA]</scope>
    <source>
        <strain evidence="2 3">36D10-4-7</strain>
    </source>
</reference>
<dbReference type="PANTHER" id="PTHR43233">
    <property type="entry name" value="FAMILY N-ACETYLTRANSFERASE, PUTATIVE (AFU_ORTHOLOGUE AFUA_6G03350)-RELATED"/>
    <property type="match status" value="1"/>
</dbReference>
<gene>
    <name evidence="2" type="ORF">HBH26_03350</name>
</gene>
<dbReference type="InterPro" id="IPR000182">
    <property type="entry name" value="GNAT_dom"/>
</dbReference>
<dbReference type="Gene3D" id="3.40.630.30">
    <property type="match status" value="1"/>
</dbReference>